<dbReference type="RefSeq" id="NP_597231.1">
    <property type="nucleotide sequence ID" value="NM_001041840.1"/>
</dbReference>
<accession>Q8SUP7</accession>
<reference evidence="3 4" key="2">
    <citation type="journal article" date="2009" name="BMC Genomics">
        <title>Identification of transcriptional signals in Encephalitozoon cuniculi widespread among Microsporidia phylum: support for accurate structural genome annotation.</title>
        <authorList>
            <person name="Peyretaillade E."/>
            <person name="Goncalves O."/>
            <person name="Terrat S."/>
            <person name="Dugat-Bony E."/>
            <person name="Wincker P."/>
            <person name="Cornman R.S."/>
            <person name="Evans J.D."/>
            <person name="Delbac F."/>
            <person name="Peyret P."/>
        </authorList>
    </citation>
    <scope>NUCLEOTIDE SEQUENCE [LARGE SCALE GENOMIC DNA]</scope>
    <source>
        <strain evidence="3 4">GB-M1</strain>
    </source>
</reference>
<dbReference type="OrthoDB" id="2195102at2759"/>
<feature type="coiled-coil region" evidence="1">
    <location>
        <begin position="334"/>
        <end position="435"/>
    </location>
</feature>
<feature type="compositionally biased region" description="Basic and acidic residues" evidence="2">
    <location>
        <begin position="87"/>
        <end position="101"/>
    </location>
</feature>
<sequence>MEEEKDTKKKRVSFAPEPQVMYIYPEEENRSNRTMDSGVISEDEISVELTVDHLRAGELQNGEDEREGNFLNAELNDLVSCSTSSRANERDGPTNEDVFGGRKDVQDVLQGSSAHTESPPGCTDGEPVGVEAGSAKDGDGCEGLLTLKPSKAENAKEEFEDTLISNETINVEEIINTQDLRKMIPQARREAVNVSEMLVSKGIRFLDSLVVSNTRRDTMSKSRNEVHPRQEKFYANFVEPRTRFFLDFSSELEDRMSRQEKVNADLEREFVVSGTVLEKADASSQLKALKTECRMRAKIEWYELRKEKEVEFNREVTDRKNKLALEYNLLAGGLKEVSEKVEDMKSRNEKMEEQIRRIKSRVGADGEGKHQKISELRTLMSEQEEMIESIGKELKGLSEEKMKRQVERRVLCEAMEKTEAEIKELEKALKIQSVTEAQLKEVRQEFRTLCAVFNMELVRADGSEVRFKLLGYDIRIGLDAGLTIRSVDATALCDRKGMGVLHHYFAKHFGGAGLRLSRGVKDAVFVAALASGLYKELEIVKKSHGVECSLSGDEVTVEILLLDVLRCSKRGVTIKIRNGFECLVVLEGRSRLYDLRSDVGVVSRSVEEALVNSE</sequence>
<reference evidence="3 4" key="1">
    <citation type="journal article" date="2001" name="Nature">
        <title>Genome sequence and gene compaction of the eukaryote parasite Encephalitozoon cuniculi.</title>
        <authorList>
            <person name="Katinka M.D."/>
            <person name="Duprat S."/>
            <person name="Cornillot E."/>
            <person name="Metenier G."/>
            <person name="Thomarat F."/>
            <person name="Prensier G."/>
            <person name="Barbe V."/>
            <person name="Peyretaillade E."/>
            <person name="Brottier P."/>
            <person name="Wincker P."/>
            <person name="Delbac F."/>
            <person name="El Alaoui H."/>
            <person name="Peyret P."/>
            <person name="Saurin W."/>
            <person name="Gouy M."/>
            <person name="Weissenbach J."/>
            <person name="Vivares C.P."/>
        </authorList>
    </citation>
    <scope>NUCLEOTIDE SEQUENCE [LARGE SCALE GENOMIC DNA]</scope>
    <source>
        <strain evidence="3 4">GB-M1</strain>
    </source>
</reference>
<dbReference type="KEGG" id="ecu:ECU08_1010"/>
<name>Q8SUP7_ENCCU</name>
<feature type="region of interest" description="Disordered" evidence="2">
    <location>
        <begin position="82"/>
        <end position="101"/>
    </location>
</feature>
<dbReference type="AlphaFoldDB" id="Q8SUP7"/>
<dbReference type="InParanoid" id="Q8SUP7"/>
<evidence type="ECO:0000313" key="4">
    <source>
        <dbReference type="Proteomes" id="UP000000819"/>
    </source>
</evidence>
<gene>
    <name evidence="3" type="ordered locus">ECU08_1010</name>
</gene>
<organism evidence="3 4">
    <name type="scientific">Encephalitozoon cuniculi (strain GB-M1)</name>
    <name type="common">Microsporidian parasite</name>
    <dbReference type="NCBI Taxonomy" id="284813"/>
    <lineage>
        <taxon>Eukaryota</taxon>
        <taxon>Fungi</taxon>
        <taxon>Fungi incertae sedis</taxon>
        <taxon>Microsporidia</taxon>
        <taxon>Unikaryonidae</taxon>
        <taxon>Encephalitozoon</taxon>
    </lineage>
</organism>
<dbReference type="OMA" id="EREVDCT"/>
<dbReference type="EMBL" id="AL590448">
    <property type="protein sequence ID" value="CAD26407.1"/>
    <property type="molecule type" value="Genomic_DNA"/>
</dbReference>
<dbReference type="VEuPathDB" id="MicrosporidiaDB:ECU08_1010"/>
<evidence type="ECO:0000256" key="1">
    <source>
        <dbReference type="SAM" id="Coils"/>
    </source>
</evidence>
<keyword evidence="1" id="KW-0175">Coiled coil</keyword>
<evidence type="ECO:0000256" key="2">
    <source>
        <dbReference type="SAM" id="MobiDB-lite"/>
    </source>
</evidence>
<dbReference type="Proteomes" id="UP000000819">
    <property type="component" value="Chromosome VIII"/>
</dbReference>
<feature type="region of interest" description="Disordered" evidence="2">
    <location>
        <begin position="109"/>
        <end position="139"/>
    </location>
</feature>
<dbReference type="HOGENOM" id="CLU_444824_0_0_1"/>
<proteinExistence type="predicted"/>
<keyword evidence="4" id="KW-1185">Reference proteome</keyword>
<evidence type="ECO:0000313" key="3">
    <source>
        <dbReference type="EMBL" id="CAD26407.1"/>
    </source>
</evidence>
<dbReference type="GeneID" id="859653"/>
<protein>
    <submittedName>
        <fullName evidence="3">Uncharacterized protein</fullName>
    </submittedName>
</protein>